<reference evidence="11 12" key="3">
    <citation type="submission" date="2023-06" db="EMBL/GenBank/DDBJ databases">
        <authorList>
            <person name="Zeman M."/>
            <person name="Kubasova T."/>
            <person name="Jahodarova E."/>
            <person name="Nykrynova M."/>
            <person name="Rychlik I."/>
        </authorList>
    </citation>
    <scope>NUCLEOTIDE SEQUENCE [LARGE SCALE GENOMIC DNA]</scope>
    <source>
        <strain evidence="11 12">ET39</strain>
    </source>
</reference>
<dbReference type="InterPro" id="IPR018483">
    <property type="entry name" value="Carb_kinase_FGGY_CS"/>
</dbReference>
<keyword evidence="4 7" id="KW-0418">Kinase</keyword>
<feature type="binding site" evidence="7">
    <location>
        <position position="12"/>
    </location>
    <ligand>
        <name>ATP</name>
        <dbReference type="ChEBI" id="CHEBI:30616"/>
    </ligand>
</feature>
<comment type="similarity">
    <text evidence="1 7 8">Belongs to the FGGY kinase family.</text>
</comment>
<feature type="binding site" evidence="7">
    <location>
        <position position="407"/>
    </location>
    <ligand>
        <name>ADP</name>
        <dbReference type="ChEBI" id="CHEBI:456216"/>
    </ligand>
</feature>
<dbReference type="GO" id="GO:0004370">
    <property type="term" value="F:glycerol kinase activity"/>
    <property type="evidence" value="ECO:0007669"/>
    <property type="project" value="UniProtKB-EC"/>
</dbReference>
<dbReference type="PANTHER" id="PTHR10196">
    <property type="entry name" value="SUGAR KINASE"/>
    <property type="match status" value="1"/>
</dbReference>
<feature type="binding site" evidence="7">
    <location>
        <position position="310"/>
    </location>
    <ligand>
        <name>ATP</name>
        <dbReference type="ChEBI" id="CHEBI:30616"/>
    </ligand>
</feature>
<keyword evidence="6 7" id="KW-0067">ATP-binding</keyword>
<feature type="binding site" evidence="7">
    <location>
        <position position="242"/>
    </location>
    <ligand>
        <name>glycerol</name>
        <dbReference type="ChEBI" id="CHEBI:17754"/>
    </ligand>
</feature>
<dbReference type="Pfam" id="PF00370">
    <property type="entry name" value="FGGY_N"/>
    <property type="match status" value="1"/>
</dbReference>
<feature type="domain" description="Carbohydrate kinase FGGY N-terminal" evidence="9">
    <location>
        <begin position="4"/>
        <end position="248"/>
    </location>
</feature>
<feature type="domain" description="Carbohydrate kinase FGGY C-terminal" evidence="10">
    <location>
        <begin position="258"/>
        <end position="446"/>
    </location>
</feature>
<dbReference type="Proteomes" id="UP001529340">
    <property type="component" value="Unassembled WGS sequence"/>
</dbReference>
<evidence type="ECO:0000256" key="3">
    <source>
        <dbReference type="ARBA" id="ARBA00022741"/>
    </source>
</evidence>
<evidence type="ECO:0000313" key="11">
    <source>
        <dbReference type="EMBL" id="MDM8157704.1"/>
    </source>
</evidence>
<dbReference type="NCBIfam" id="NF000756">
    <property type="entry name" value="PRK00047.1"/>
    <property type="match status" value="1"/>
</dbReference>
<protein>
    <recommendedName>
        <fullName evidence="7">Glycerol kinase</fullName>
        <ecNumber evidence="7">2.7.1.30</ecNumber>
    </recommendedName>
    <alternativeName>
        <fullName evidence="7">ATP:glycerol 3-phosphotransferase</fullName>
    </alternativeName>
    <alternativeName>
        <fullName evidence="7">Glycerokinase</fullName>
        <shortName evidence="7">GK</shortName>
    </alternativeName>
</protein>
<feature type="binding site" evidence="7">
    <location>
        <position position="134"/>
    </location>
    <ligand>
        <name>sn-glycerol 3-phosphate</name>
        <dbReference type="ChEBI" id="CHEBI:57597"/>
    </ligand>
</feature>
<feature type="binding site" evidence="7">
    <location>
        <position position="306"/>
    </location>
    <ligand>
        <name>ADP</name>
        <dbReference type="ChEBI" id="CHEBI:456216"/>
    </ligand>
</feature>
<dbReference type="Gene3D" id="3.30.420.40">
    <property type="match status" value="2"/>
</dbReference>
<feature type="binding site" evidence="7">
    <location>
        <position position="241"/>
    </location>
    <ligand>
        <name>glycerol</name>
        <dbReference type="ChEBI" id="CHEBI:17754"/>
    </ligand>
</feature>
<dbReference type="InterPro" id="IPR005999">
    <property type="entry name" value="Glycerol_kin"/>
</dbReference>
<evidence type="ECO:0000259" key="9">
    <source>
        <dbReference type="Pfam" id="PF00370"/>
    </source>
</evidence>
<dbReference type="InterPro" id="IPR018485">
    <property type="entry name" value="FGGY_C"/>
</dbReference>
<comment type="pathway">
    <text evidence="7">Polyol metabolism; glycerol degradation via glycerol kinase pathway; sn-glycerol 3-phosphate from glycerol: step 1/1.</text>
</comment>
<feature type="binding site" evidence="7">
    <location>
        <position position="306"/>
    </location>
    <ligand>
        <name>ATP</name>
        <dbReference type="ChEBI" id="CHEBI:30616"/>
    </ligand>
</feature>
<feature type="binding site" evidence="7">
    <location>
        <position position="16"/>
    </location>
    <ligand>
        <name>ADP</name>
        <dbReference type="ChEBI" id="CHEBI:456216"/>
    </ligand>
</feature>
<dbReference type="InterPro" id="IPR043129">
    <property type="entry name" value="ATPase_NBD"/>
</dbReference>
<reference evidence="12" key="2">
    <citation type="submission" date="2023-06" db="EMBL/GenBank/DDBJ databases">
        <title>Identification and characterization of horizontal gene transfer across gut microbiota members of farm animals based on homology search.</title>
        <authorList>
            <person name="Zeman M."/>
            <person name="Kubasova T."/>
            <person name="Jahodarova E."/>
            <person name="Nykrynova M."/>
            <person name="Rychlik I."/>
        </authorList>
    </citation>
    <scope>NUCLEOTIDE SEQUENCE [LARGE SCALE GENOMIC DNA]</scope>
    <source>
        <strain evidence="12">ET39</strain>
    </source>
</reference>
<feature type="binding site" evidence="7">
    <location>
        <position position="263"/>
    </location>
    <ligand>
        <name>ADP</name>
        <dbReference type="ChEBI" id="CHEBI:456216"/>
    </ligand>
</feature>
<dbReference type="HAMAP" id="MF_00186">
    <property type="entry name" value="Glycerol_kin"/>
    <property type="match status" value="1"/>
</dbReference>
<feature type="binding site" evidence="7">
    <location>
        <position position="14"/>
    </location>
    <ligand>
        <name>ATP</name>
        <dbReference type="ChEBI" id="CHEBI:30616"/>
    </ligand>
</feature>
<feature type="binding site" evidence="7">
    <location>
        <position position="13"/>
    </location>
    <ligand>
        <name>ATP</name>
        <dbReference type="ChEBI" id="CHEBI:30616"/>
    </ligand>
</feature>
<comment type="activity regulation">
    <text evidence="7">Activated by phosphorylation and inhibited by fructose 1,6-bisphosphate (FBP).</text>
</comment>
<comment type="subunit">
    <text evidence="7">Homotetramer and homodimer (in equilibrium).</text>
</comment>
<dbReference type="SUPFAM" id="SSF53067">
    <property type="entry name" value="Actin-like ATPase domain"/>
    <property type="match status" value="2"/>
</dbReference>
<feature type="binding site" evidence="7">
    <location>
        <position position="134"/>
    </location>
    <ligand>
        <name>glycerol</name>
        <dbReference type="ChEBI" id="CHEBI:17754"/>
    </ligand>
</feature>
<keyword evidence="3 7" id="KW-0547">Nucleotide-binding</keyword>
<comment type="catalytic activity">
    <reaction evidence="7">
        <text>glycerol + ATP = sn-glycerol 3-phosphate + ADP + H(+)</text>
        <dbReference type="Rhea" id="RHEA:21644"/>
        <dbReference type="ChEBI" id="CHEBI:15378"/>
        <dbReference type="ChEBI" id="CHEBI:17754"/>
        <dbReference type="ChEBI" id="CHEBI:30616"/>
        <dbReference type="ChEBI" id="CHEBI:57597"/>
        <dbReference type="ChEBI" id="CHEBI:456216"/>
        <dbReference type="EC" id="2.7.1.30"/>
    </reaction>
</comment>
<feature type="binding site" evidence="7">
    <location>
        <position position="82"/>
    </location>
    <ligand>
        <name>glycerol</name>
        <dbReference type="ChEBI" id="CHEBI:17754"/>
    </ligand>
</feature>
<evidence type="ECO:0000256" key="8">
    <source>
        <dbReference type="RuleBase" id="RU003733"/>
    </source>
</evidence>
<feature type="binding site" evidence="7">
    <location>
        <position position="83"/>
    </location>
    <ligand>
        <name>glycerol</name>
        <dbReference type="ChEBI" id="CHEBI:17754"/>
    </ligand>
</feature>
<dbReference type="InterPro" id="IPR000577">
    <property type="entry name" value="Carb_kinase_FGGY"/>
</dbReference>
<evidence type="ECO:0000256" key="7">
    <source>
        <dbReference type="HAMAP-Rule" id="MF_00186"/>
    </source>
</evidence>
<feature type="binding site" evidence="7">
    <location>
        <position position="241"/>
    </location>
    <ligand>
        <name>sn-glycerol 3-phosphate</name>
        <dbReference type="ChEBI" id="CHEBI:57597"/>
    </ligand>
</feature>
<feature type="binding site" evidence="7">
    <location>
        <position position="12"/>
    </location>
    <ligand>
        <name>ADP</name>
        <dbReference type="ChEBI" id="CHEBI:456216"/>
    </ligand>
</feature>
<dbReference type="CDD" id="cd07786">
    <property type="entry name" value="FGGY_EcGK_like"/>
    <property type="match status" value="1"/>
</dbReference>
<evidence type="ECO:0000256" key="5">
    <source>
        <dbReference type="ARBA" id="ARBA00022798"/>
    </source>
</evidence>
<dbReference type="NCBIfam" id="TIGR01311">
    <property type="entry name" value="glycerol_kin"/>
    <property type="match status" value="1"/>
</dbReference>
<dbReference type="EC" id="2.7.1.30" evidence="7"/>
<dbReference type="EMBL" id="JAUDCG010000039">
    <property type="protein sequence ID" value="MDM8157704.1"/>
    <property type="molecule type" value="Genomic_DNA"/>
</dbReference>
<feature type="binding site" evidence="7">
    <location>
        <position position="263"/>
    </location>
    <ligand>
        <name>ATP</name>
        <dbReference type="ChEBI" id="CHEBI:30616"/>
    </ligand>
</feature>
<comment type="function">
    <text evidence="7">Key enzyme in the regulation of glycerol uptake and metabolism. Catalyzes the phosphorylation of glycerol to yield sn-glycerol 3-phosphate.</text>
</comment>
<feature type="binding site" evidence="7">
    <location>
        <position position="407"/>
    </location>
    <ligand>
        <name>ATP</name>
        <dbReference type="ChEBI" id="CHEBI:30616"/>
    </ligand>
</feature>
<keyword evidence="5 7" id="KW-0319">Glycerol metabolism</keyword>
<dbReference type="InterPro" id="IPR018484">
    <property type="entry name" value="FGGY_N"/>
</dbReference>
<dbReference type="PROSITE" id="PS00445">
    <property type="entry name" value="FGGY_KINASES_2"/>
    <property type="match status" value="1"/>
</dbReference>
<proteinExistence type="inferred from homology"/>
<gene>
    <name evidence="7 11" type="primary">glpK</name>
    <name evidence="11" type="ORF">QUV96_08645</name>
</gene>
<feature type="binding site" evidence="7">
    <location>
        <position position="12"/>
    </location>
    <ligand>
        <name>sn-glycerol 3-phosphate</name>
        <dbReference type="ChEBI" id="CHEBI:57597"/>
    </ligand>
</feature>
<accession>A0ABT7UDM8</accession>
<keyword evidence="12" id="KW-1185">Reference proteome</keyword>
<feature type="binding site" evidence="7">
    <location>
        <position position="82"/>
    </location>
    <ligand>
        <name>sn-glycerol 3-phosphate</name>
        <dbReference type="ChEBI" id="CHEBI:57597"/>
    </ligand>
</feature>
<comment type="caution">
    <text evidence="11">The sequence shown here is derived from an EMBL/GenBank/DDBJ whole genome shotgun (WGS) entry which is preliminary data.</text>
</comment>
<dbReference type="PIRSF" id="PIRSF000538">
    <property type="entry name" value="GlpK"/>
    <property type="match status" value="1"/>
</dbReference>
<dbReference type="RefSeq" id="WP_289608150.1">
    <property type="nucleotide sequence ID" value="NZ_JAUDCG010000039.1"/>
</dbReference>
<evidence type="ECO:0000313" key="12">
    <source>
        <dbReference type="Proteomes" id="UP001529340"/>
    </source>
</evidence>
<evidence type="ECO:0000259" key="10">
    <source>
        <dbReference type="Pfam" id="PF02782"/>
    </source>
</evidence>
<feature type="binding site" evidence="7">
    <location>
        <position position="83"/>
    </location>
    <ligand>
        <name>sn-glycerol 3-phosphate</name>
        <dbReference type="ChEBI" id="CHEBI:57597"/>
    </ligand>
</feature>
<evidence type="ECO:0000256" key="2">
    <source>
        <dbReference type="ARBA" id="ARBA00022679"/>
    </source>
</evidence>
<name>A0ABT7UDM8_9FIRM</name>
<keyword evidence="2 7" id="KW-0808">Transferase</keyword>
<sequence length="493" mass="54764">MKRYILAIDQGTTSSRAILFDEMSNILAVAQKEVDTYYPHPGWVEQNANDIWASVVGVMNEVVARSGIRSEQIAAIGITNQRETSVIWEKESGQPIGFAIVWQSRQSDSYCQRLKEEGREAWIREKTGLQLDPYFSASKIRFLLDRHGLQERAERGELCFGTIDSWLVWKMSNGKKHITDVSNASRTMLMNLEMLDYDEELLALWNIPRCLLPKIVDTSGMLAVCETVFASAIPITAVVGDQQAALFGQTCFDGGDVKNTYGTGCFLLMNTKDRIIRSKHGLVTCVGWRIQGVCDYVLEGSVFVAGAAVQWLRDGLHLITTSAESEERARLVESSDGVIVVPAFTGLGAPYWKPQVKGAMFGLTRGTRQEHIIRATLESLAYQSCDVITAMEEDAGMKIHHLQVDGGASRNSFLMQFQSDLLNATVIRSTISETTALGAAYLAGLAIGYWKDQAAIKEQFQIARRYVPTIDPQTRERLLKGWKKAVQAAIAFA</sequence>
<dbReference type="PANTHER" id="PTHR10196:SF69">
    <property type="entry name" value="GLYCEROL KINASE"/>
    <property type="match status" value="1"/>
</dbReference>
<evidence type="ECO:0000256" key="6">
    <source>
        <dbReference type="ARBA" id="ARBA00022840"/>
    </source>
</evidence>
<evidence type="ECO:0000256" key="1">
    <source>
        <dbReference type="ARBA" id="ARBA00009156"/>
    </source>
</evidence>
<evidence type="ECO:0000256" key="4">
    <source>
        <dbReference type="ARBA" id="ARBA00022777"/>
    </source>
</evidence>
<feature type="binding site" evidence="7">
    <location>
        <position position="411"/>
    </location>
    <ligand>
        <name>ADP</name>
        <dbReference type="ChEBI" id="CHEBI:456216"/>
    </ligand>
</feature>
<reference evidence="11 12" key="1">
    <citation type="submission" date="2023-06" db="EMBL/GenBank/DDBJ databases">
        <title>Identification and characterization of horizontal gene transfer across gut microbiota members of farm animals based on homology search.</title>
        <authorList>
            <person name="Schwarzerova J."/>
            <person name="Nykrynova M."/>
            <person name="Jureckova K."/>
            <person name="Cejkova D."/>
            <person name="Rychlik I."/>
        </authorList>
    </citation>
    <scope>NUCLEOTIDE SEQUENCE [LARGE SCALE GENOMIC DNA]</scope>
    <source>
        <strain evidence="11 12">ET39</strain>
    </source>
</reference>
<dbReference type="Pfam" id="PF02782">
    <property type="entry name" value="FGGY_C"/>
    <property type="match status" value="1"/>
</dbReference>
<organism evidence="11 12">
    <name type="scientific">Amedibacillus dolichus</name>
    <dbReference type="NCBI Taxonomy" id="31971"/>
    <lineage>
        <taxon>Bacteria</taxon>
        <taxon>Bacillati</taxon>
        <taxon>Bacillota</taxon>
        <taxon>Erysipelotrichia</taxon>
        <taxon>Erysipelotrichales</taxon>
        <taxon>Erysipelotrichaceae</taxon>
        <taxon>Amedibacillus</taxon>
    </lineage>
</organism>